<comment type="similarity">
    <text evidence="1">Belongs to the bacterial AtpI family.</text>
</comment>
<dbReference type="Pfam" id="PF09527">
    <property type="entry name" value="ATPase_gene1"/>
    <property type="match status" value="1"/>
</dbReference>
<dbReference type="OrthoDB" id="15401at2"/>
<protein>
    <recommendedName>
        <fullName evidence="1">ATP synthase protein I</fullName>
    </recommendedName>
</protein>
<dbReference type="GO" id="GO:0045259">
    <property type="term" value="C:proton-transporting ATP synthase complex"/>
    <property type="evidence" value="ECO:0007669"/>
    <property type="project" value="UniProtKB-UniRule"/>
</dbReference>
<keyword evidence="2" id="KW-1133">Transmembrane helix</keyword>
<feature type="transmembrane region" description="Helical" evidence="2">
    <location>
        <begin position="72"/>
        <end position="89"/>
    </location>
</feature>
<keyword evidence="1" id="KW-0406">Ion transport</keyword>
<keyword evidence="1" id="KW-0813">Transport</keyword>
<gene>
    <name evidence="3" type="ORF">CSW64_02050</name>
</gene>
<dbReference type="KEGG" id="cmb:CSW64_02050"/>
<dbReference type="PIRSF" id="PIRSF032126">
    <property type="entry name" value="F0F1_ATP_synthase_subunit_I"/>
    <property type="match status" value="1"/>
</dbReference>
<dbReference type="GO" id="GO:1902600">
    <property type="term" value="P:proton transmembrane transport"/>
    <property type="evidence" value="ECO:0007669"/>
    <property type="project" value="UniProtKB-KW"/>
</dbReference>
<feature type="transmembrane region" description="Helical" evidence="2">
    <location>
        <begin position="45"/>
        <end position="66"/>
    </location>
</feature>
<evidence type="ECO:0000313" key="4">
    <source>
        <dbReference type="Proteomes" id="UP000228945"/>
    </source>
</evidence>
<evidence type="ECO:0000256" key="2">
    <source>
        <dbReference type="SAM" id="Phobius"/>
    </source>
</evidence>
<accession>A0A2D2ATI1</accession>
<proteinExistence type="inferred from homology"/>
<dbReference type="AlphaFoldDB" id="A0A2D2ATI1"/>
<dbReference type="InterPro" id="IPR016989">
    <property type="entry name" value="Atp1_alphaprobac"/>
</dbReference>
<name>A0A2D2ATI1_9CAUL</name>
<keyword evidence="1 2" id="KW-0472">Membrane</keyword>
<reference evidence="3 4" key="1">
    <citation type="submission" date="2017-10" db="EMBL/GenBank/DDBJ databases">
        <title>Genome sequence of Caulobacter mirabilis FWC38.</title>
        <authorList>
            <person name="Fiebig A."/>
            <person name="Crosson S."/>
        </authorList>
    </citation>
    <scope>NUCLEOTIDE SEQUENCE [LARGE SCALE GENOMIC DNA]</scope>
    <source>
        <strain evidence="3 4">FWC 38</strain>
    </source>
</reference>
<keyword evidence="1" id="KW-0375">Hydrogen ion transport</keyword>
<comment type="function">
    <text evidence="1">A possible function for this protein is to guide the assembly of the membrane sector of the ATPase enzyme complex.</text>
</comment>
<dbReference type="Proteomes" id="UP000228945">
    <property type="component" value="Chromosome"/>
</dbReference>
<keyword evidence="4" id="KW-1185">Reference proteome</keyword>
<dbReference type="InterPro" id="IPR032820">
    <property type="entry name" value="ATPase_put"/>
</dbReference>
<evidence type="ECO:0000313" key="3">
    <source>
        <dbReference type="EMBL" id="ATQ41277.1"/>
    </source>
</evidence>
<evidence type="ECO:0000256" key="1">
    <source>
        <dbReference type="PIRNR" id="PIRNR032126"/>
    </source>
</evidence>
<sequence length="117" mass="12376">MPQAEDPREEALRRLDERAKALKAKTEPAASSITGATATSQAYRILAELLGGVLLGIGAGAVVDWLFHTNPWGVIGGVLLGFALSLYMARRTANRLMAQAKAEEAARQAQASKAGED</sequence>
<dbReference type="EMBL" id="CP024201">
    <property type="protein sequence ID" value="ATQ41277.1"/>
    <property type="molecule type" value="Genomic_DNA"/>
</dbReference>
<organism evidence="3 4">
    <name type="scientific">Caulobacter mirabilis</name>
    <dbReference type="NCBI Taxonomy" id="69666"/>
    <lineage>
        <taxon>Bacteria</taxon>
        <taxon>Pseudomonadati</taxon>
        <taxon>Pseudomonadota</taxon>
        <taxon>Alphaproteobacteria</taxon>
        <taxon>Caulobacterales</taxon>
        <taxon>Caulobacteraceae</taxon>
        <taxon>Caulobacter</taxon>
    </lineage>
</organism>
<dbReference type="RefSeq" id="WP_099620534.1">
    <property type="nucleotide sequence ID" value="NZ_CP024201.1"/>
</dbReference>
<keyword evidence="2" id="KW-0812">Transmembrane</keyword>